<feature type="region of interest" description="Disordered" evidence="12">
    <location>
        <begin position="169"/>
        <end position="207"/>
    </location>
</feature>
<evidence type="ECO:0000256" key="3">
    <source>
        <dbReference type="ARBA" id="ARBA00022719"/>
    </source>
</evidence>
<dbReference type="GO" id="GO:0046872">
    <property type="term" value="F:metal ion binding"/>
    <property type="evidence" value="ECO:0007669"/>
    <property type="project" value="UniProtKB-KW"/>
</dbReference>
<keyword evidence="2" id="KW-0004">4Fe-4S</keyword>
<dbReference type="GO" id="GO:0016651">
    <property type="term" value="F:oxidoreductase activity, acting on NAD(P)H"/>
    <property type="evidence" value="ECO:0007669"/>
    <property type="project" value="InterPro"/>
</dbReference>
<keyword evidence="5" id="KW-0677">Repeat</keyword>
<evidence type="ECO:0000256" key="1">
    <source>
        <dbReference type="ARBA" id="ARBA00022475"/>
    </source>
</evidence>
<dbReference type="GO" id="GO:0016020">
    <property type="term" value="C:membrane"/>
    <property type="evidence" value="ECO:0007669"/>
    <property type="project" value="InterPro"/>
</dbReference>
<dbReference type="InterPro" id="IPR010226">
    <property type="entry name" value="NADH_quinone_OxRdtase_chainI"/>
</dbReference>
<dbReference type="AlphaFoldDB" id="B8DS07"/>
<reference evidence="14" key="1">
    <citation type="submission" date="2008-10" db="EMBL/GenBank/DDBJ databases">
        <title>Complete sequence of Desulfovibrio vulgaris str. 'Miyazaki F'.</title>
        <authorList>
            <person name="Lucas S."/>
            <person name="Copeland A."/>
            <person name="Lapidus A."/>
            <person name="Glavina del Rio T."/>
            <person name="Dalin E."/>
            <person name="Tice H."/>
            <person name="Bruce D."/>
            <person name="Goodwin L."/>
            <person name="Pitluck S."/>
            <person name="Sims D."/>
            <person name="Brettin T."/>
            <person name="Detter J.C."/>
            <person name="Han C."/>
            <person name="Larimer F."/>
            <person name="Land M."/>
            <person name="Hauser L."/>
            <person name="Kyrpides N."/>
            <person name="Mikhailova N."/>
            <person name="Hazen T.C."/>
            <person name="Richardson P."/>
        </authorList>
    </citation>
    <scope>NUCLEOTIDE SEQUENCE</scope>
    <source>
        <strain evidence="14">Miyazaki F</strain>
    </source>
</reference>
<evidence type="ECO:0000256" key="7">
    <source>
        <dbReference type="ARBA" id="ARBA00023004"/>
    </source>
</evidence>
<keyword evidence="7" id="KW-0408">Iron</keyword>
<protein>
    <submittedName>
        <fullName evidence="14">4Fe-4S ferredoxin iron-sulfur binding domain protein</fullName>
    </submittedName>
</protein>
<dbReference type="EMBL" id="CP001197">
    <property type="protein sequence ID" value="ACL08546.1"/>
    <property type="molecule type" value="Genomic_DNA"/>
</dbReference>
<evidence type="ECO:0000256" key="4">
    <source>
        <dbReference type="ARBA" id="ARBA00022723"/>
    </source>
</evidence>
<evidence type="ECO:0000313" key="14">
    <source>
        <dbReference type="EMBL" id="ACL08546.1"/>
    </source>
</evidence>
<accession>B8DS07</accession>
<keyword evidence="8" id="KW-0411">Iron-sulfur</keyword>
<dbReference type="GO" id="GO:0051539">
    <property type="term" value="F:4 iron, 4 sulfur cluster binding"/>
    <property type="evidence" value="ECO:0007669"/>
    <property type="project" value="UniProtKB-KW"/>
</dbReference>
<dbReference type="PROSITE" id="PS00198">
    <property type="entry name" value="4FE4S_FER_1"/>
    <property type="match status" value="2"/>
</dbReference>
<dbReference type="HOGENOM" id="CLU_067218_4_3_7"/>
<dbReference type="PANTHER" id="PTHR10849">
    <property type="entry name" value="NADH DEHYDROGENASE UBIQUINONE IRON-SULFUR PROTEIN 8, MITOCHONDRIAL"/>
    <property type="match status" value="1"/>
</dbReference>
<evidence type="ECO:0000256" key="6">
    <source>
        <dbReference type="ARBA" id="ARBA00022967"/>
    </source>
</evidence>
<dbReference type="PANTHER" id="PTHR10849:SF24">
    <property type="entry name" value="NADH-QUINONE OXIDOREDUCTASE SUBUNIT I 2"/>
    <property type="match status" value="1"/>
</dbReference>
<feature type="compositionally biased region" description="Low complexity" evidence="12">
    <location>
        <begin position="180"/>
        <end position="207"/>
    </location>
</feature>
<keyword evidence="1" id="KW-1003">Cell membrane</keyword>
<keyword evidence="6" id="KW-1278">Translocase</keyword>
<organism evidence="14">
    <name type="scientific">Nitratidesulfovibrio vulgaris (strain DSM 19637 / Miyazaki F)</name>
    <name type="common">Desulfovibrio vulgaris</name>
    <dbReference type="NCBI Taxonomy" id="883"/>
    <lineage>
        <taxon>Bacteria</taxon>
        <taxon>Pseudomonadati</taxon>
        <taxon>Thermodesulfobacteriota</taxon>
        <taxon>Desulfovibrionia</taxon>
        <taxon>Desulfovibrionales</taxon>
        <taxon>Desulfovibrionaceae</taxon>
        <taxon>Nitratidesulfovibrio</taxon>
    </lineage>
</organism>
<keyword evidence="10" id="KW-0830">Ubiquinone</keyword>
<dbReference type="OrthoDB" id="9808559at2"/>
<evidence type="ECO:0000256" key="10">
    <source>
        <dbReference type="ARBA" id="ARBA00023075"/>
    </source>
</evidence>
<evidence type="ECO:0000256" key="8">
    <source>
        <dbReference type="ARBA" id="ARBA00023014"/>
    </source>
</evidence>
<dbReference type="Gene3D" id="3.30.70.3270">
    <property type="match status" value="1"/>
</dbReference>
<evidence type="ECO:0000259" key="13">
    <source>
        <dbReference type="PROSITE" id="PS51379"/>
    </source>
</evidence>
<keyword evidence="4" id="KW-0479">Metal-binding</keyword>
<evidence type="ECO:0000256" key="12">
    <source>
        <dbReference type="SAM" id="MobiDB-lite"/>
    </source>
</evidence>
<dbReference type="Pfam" id="PF12838">
    <property type="entry name" value="Fer4_7"/>
    <property type="match status" value="1"/>
</dbReference>
<proteinExistence type="predicted"/>
<dbReference type="InterPro" id="IPR017896">
    <property type="entry name" value="4Fe4S_Fe-S-bd"/>
</dbReference>
<keyword evidence="3" id="KW-0874">Quinone</keyword>
<dbReference type="KEGG" id="dvm:DvMF_1598"/>
<keyword evidence="11" id="KW-0472">Membrane</keyword>
<keyword evidence="9" id="KW-0520">NAD</keyword>
<feature type="domain" description="4Fe-4S ferredoxin-type" evidence="13">
    <location>
        <begin position="54"/>
        <end position="85"/>
    </location>
</feature>
<evidence type="ECO:0000256" key="9">
    <source>
        <dbReference type="ARBA" id="ARBA00023027"/>
    </source>
</evidence>
<dbReference type="eggNOG" id="COG1143">
    <property type="taxonomic scope" value="Bacteria"/>
</dbReference>
<dbReference type="GO" id="GO:0048038">
    <property type="term" value="F:quinone binding"/>
    <property type="evidence" value="ECO:0007669"/>
    <property type="project" value="UniProtKB-KW"/>
</dbReference>
<evidence type="ECO:0000256" key="5">
    <source>
        <dbReference type="ARBA" id="ARBA00022737"/>
    </source>
</evidence>
<name>B8DS07_NITV9</name>
<dbReference type="SUPFAM" id="SSF54862">
    <property type="entry name" value="4Fe-4S ferredoxins"/>
    <property type="match status" value="1"/>
</dbReference>
<feature type="domain" description="4Fe-4S ferredoxin-type" evidence="13">
    <location>
        <begin position="118"/>
        <end position="147"/>
    </location>
</feature>
<dbReference type="InterPro" id="IPR017900">
    <property type="entry name" value="4Fe4S_Fe_S_CS"/>
</dbReference>
<dbReference type="PROSITE" id="PS51379">
    <property type="entry name" value="4FE4S_FER_2"/>
    <property type="match status" value="2"/>
</dbReference>
<gene>
    <name evidence="14" type="ordered locus">DvMF_1598</name>
</gene>
<dbReference type="STRING" id="883.DvMF_1598"/>
<evidence type="ECO:0000256" key="11">
    <source>
        <dbReference type="ARBA" id="ARBA00023136"/>
    </source>
</evidence>
<evidence type="ECO:0000256" key="2">
    <source>
        <dbReference type="ARBA" id="ARBA00022485"/>
    </source>
</evidence>
<sequence>MASIFRTLADLWSLVVGLGITGKEFCKPGVTVHYPRAEVTPEAAASFRGPIELIGLDKDPAKPKCIACMLCVSACPSNCITVTRAPTPKPTPEELKAMAEAEARGEKPKKPAPPKAPGTWTYDFSLCSLCGSCVEACPVDSIGFSHDIYMVGTKREDFVFDQLARLARKAAARKPEPKPAAKVAPGAAPETPAPAPETAAATPASEA</sequence>